<dbReference type="EMBL" id="JALJOR010000001">
    <property type="protein sequence ID" value="KAK9828932.1"/>
    <property type="molecule type" value="Genomic_DNA"/>
</dbReference>
<dbReference type="InterPro" id="IPR050407">
    <property type="entry name" value="Geranylgeranyl_reductase"/>
</dbReference>
<evidence type="ECO:0000313" key="2">
    <source>
        <dbReference type="EMBL" id="KAK9828932.1"/>
    </source>
</evidence>
<dbReference type="Pfam" id="PF08757">
    <property type="entry name" value="CotH"/>
    <property type="match status" value="1"/>
</dbReference>
<keyword evidence="1" id="KW-0732">Signal</keyword>
<proteinExistence type="predicted"/>
<dbReference type="SUPFAM" id="SSF51905">
    <property type="entry name" value="FAD/NAD(P)-binding domain"/>
    <property type="match status" value="1"/>
</dbReference>
<feature type="signal peptide" evidence="1">
    <location>
        <begin position="1"/>
        <end position="22"/>
    </location>
</feature>
<dbReference type="AlphaFoldDB" id="A0AAW1R6K1"/>
<keyword evidence="3" id="KW-1185">Reference proteome</keyword>
<dbReference type="Proteomes" id="UP001489004">
    <property type="component" value="Unassembled WGS sequence"/>
</dbReference>
<dbReference type="PANTHER" id="PTHR42685:SF22">
    <property type="entry name" value="CONDITIONED MEDIUM FACTOR RECEPTOR 1"/>
    <property type="match status" value="1"/>
</dbReference>
<sequence length="760" mass="82791">MAVATIVWGLAVLATLLRATEAAQPARDFAKKSFALKLLDDNSSSTKWPLLGMPSDSGWVLYGPEDDLTMGLRSYLAFNLSRAMDEYASRQQYCEVFLVTDGQPLALRHYNGIYLGLEKIDRGKNRVDVAKADPETDITGGYIWSYENNNIDAGDITFVDQGRTGLEMVMVSPSAATPAQLDYLGKYLGDFEAALSGAAFANPVIGYAKYFNTTAAIDYFLTTELSKNPDGYRGSVYMYKDVGKPFAMGPPWDYNEAFGECCGYPIAGYNDLGVSGPGQSGGSAISPQGWRFNICADQERCIVQPDDGTSQWYRRVWQDPAFPKATAARWTELREGPLADTFINSTITSVAAEILDAVALCDKEKFPRDKYCADAVCTPAINILEDMGVLQELKDNNEVHFANSGGLVSPSGLSYIGASQHKLGGAAACAVKRIILDNRIARKAQSTGADFREEFEVEATPVFDKATGLWTVVSSKGDRVAGRVLVLADGATSKLAIAMGHCLEPPKGVSSRAFITGEHNTDFDGVCFYPRESLPGYNAIFRHPNNELLFSYYLIPCGKEGMCGNVTAADLARLHNDALKNDPFISKAIGPKAKIERMKAAPLRLGGQGVATTFADHLLIVGDAAGFADPLTGEGIHTAMLGGKAAAENILLMRQTGDYSAASTKDYARRWVKSFGHDFELSKKGAALIYRYPILLDACASEMRLRGDAMMAVWAEVMTNMRPKTYFLRPDVAIPMGFAVVRELWNQKVMGRPDLYKTGF</sequence>
<evidence type="ECO:0000313" key="3">
    <source>
        <dbReference type="Proteomes" id="UP001489004"/>
    </source>
</evidence>
<gene>
    <name evidence="2" type="ORF">WJX72_002885</name>
</gene>
<comment type="caution">
    <text evidence="2">The sequence shown here is derived from an EMBL/GenBank/DDBJ whole genome shotgun (WGS) entry which is preliminary data.</text>
</comment>
<organism evidence="2 3">
    <name type="scientific">[Myrmecia] bisecta</name>
    <dbReference type="NCBI Taxonomy" id="41462"/>
    <lineage>
        <taxon>Eukaryota</taxon>
        <taxon>Viridiplantae</taxon>
        <taxon>Chlorophyta</taxon>
        <taxon>core chlorophytes</taxon>
        <taxon>Trebouxiophyceae</taxon>
        <taxon>Trebouxiales</taxon>
        <taxon>Trebouxiaceae</taxon>
        <taxon>Myrmecia</taxon>
    </lineage>
</organism>
<accession>A0AAW1R6K1</accession>
<dbReference type="PANTHER" id="PTHR42685">
    <property type="entry name" value="GERANYLGERANYL DIPHOSPHATE REDUCTASE"/>
    <property type="match status" value="1"/>
</dbReference>
<dbReference type="InterPro" id="IPR036188">
    <property type="entry name" value="FAD/NAD-bd_sf"/>
</dbReference>
<reference evidence="2 3" key="1">
    <citation type="journal article" date="2024" name="Nat. Commun.">
        <title>Phylogenomics reveals the evolutionary origins of lichenization in chlorophyte algae.</title>
        <authorList>
            <person name="Puginier C."/>
            <person name="Libourel C."/>
            <person name="Otte J."/>
            <person name="Skaloud P."/>
            <person name="Haon M."/>
            <person name="Grisel S."/>
            <person name="Petersen M."/>
            <person name="Berrin J.G."/>
            <person name="Delaux P.M."/>
            <person name="Dal Grande F."/>
            <person name="Keller J."/>
        </authorList>
    </citation>
    <scope>NUCLEOTIDE SEQUENCE [LARGE SCALE GENOMIC DNA]</scope>
    <source>
        <strain evidence="2 3">SAG 2043</strain>
    </source>
</reference>
<protein>
    <submittedName>
        <fullName evidence="2">Uncharacterized protein</fullName>
    </submittedName>
</protein>
<evidence type="ECO:0000256" key="1">
    <source>
        <dbReference type="SAM" id="SignalP"/>
    </source>
</evidence>
<dbReference type="Gene3D" id="3.50.50.60">
    <property type="entry name" value="FAD/NAD(P)-binding domain"/>
    <property type="match status" value="1"/>
</dbReference>
<dbReference type="InterPro" id="IPR014867">
    <property type="entry name" value="Spore_coat_CotH_CotH2/3/7"/>
</dbReference>
<name>A0AAW1R6K1_9CHLO</name>
<feature type="chain" id="PRO_5043598276" evidence="1">
    <location>
        <begin position="23"/>
        <end position="760"/>
    </location>
</feature>